<evidence type="ECO:0000313" key="1">
    <source>
        <dbReference type="EMBL" id="MBB5843954.1"/>
    </source>
</evidence>
<organism evidence="1 2">
    <name type="scientific">Conyzicola lurida</name>
    <dbReference type="NCBI Taxonomy" id="1172621"/>
    <lineage>
        <taxon>Bacteria</taxon>
        <taxon>Bacillati</taxon>
        <taxon>Actinomycetota</taxon>
        <taxon>Actinomycetes</taxon>
        <taxon>Micrococcales</taxon>
        <taxon>Microbacteriaceae</taxon>
        <taxon>Conyzicola</taxon>
    </lineage>
</organism>
<keyword evidence="2" id="KW-1185">Reference proteome</keyword>
<proteinExistence type="predicted"/>
<gene>
    <name evidence="1" type="ORF">HD599_002277</name>
</gene>
<evidence type="ECO:0000313" key="2">
    <source>
        <dbReference type="Proteomes" id="UP000536685"/>
    </source>
</evidence>
<name>A0A841ANQ9_9MICO</name>
<reference evidence="1 2" key="1">
    <citation type="submission" date="2020-08" db="EMBL/GenBank/DDBJ databases">
        <title>Sequencing the genomes of 1000 actinobacteria strains.</title>
        <authorList>
            <person name="Klenk H.-P."/>
        </authorList>
    </citation>
    <scope>NUCLEOTIDE SEQUENCE [LARGE SCALE GENOMIC DNA]</scope>
    <source>
        <strain evidence="1 2">DSM 105784</strain>
    </source>
</reference>
<dbReference type="AlphaFoldDB" id="A0A841ANQ9"/>
<sequence length="108" mass="11449">MTIVQTRGTEAASTEISWSSPDLNLWVATVNGDYAGMIEFTDGHFVVNDHTGEIIATTSSIPAAQSELAVHAEARVAANPVAELISHIAPRLARTPRTSYARGNAKCA</sequence>
<dbReference type="RefSeq" id="WP_184237609.1">
    <property type="nucleotide sequence ID" value="NZ_JACHMJ010000001.1"/>
</dbReference>
<dbReference type="Proteomes" id="UP000536685">
    <property type="component" value="Unassembled WGS sequence"/>
</dbReference>
<protein>
    <submittedName>
        <fullName evidence="1">Uncharacterized protein</fullName>
    </submittedName>
</protein>
<dbReference type="EMBL" id="JACHMJ010000001">
    <property type="protein sequence ID" value="MBB5843954.1"/>
    <property type="molecule type" value="Genomic_DNA"/>
</dbReference>
<accession>A0A841ANQ9</accession>
<comment type="caution">
    <text evidence="1">The sequence shown here is derived from an EMBL/GenBank/DDBJ whole genome shotgun (WGS) entry which is preliminary data.</text>
</comment>